<name>A0ABP7UKJ2_9FLAO</name>
<sequence length="202" mass="23141">MLLLLGTTSTEIKRGNFSGTICPKCREVSDFDYFVNSKYTFITLIPLFPVGKEAVVVCNNCNEIIDINDLDDAVVEKLGAENNDLKNPIWTYFGSFLLALAIAYGIYCYFQSNNETEKYVQNPTLNDVYAIKDAKGFYYTFRIDSISNDSIYATESDYQAELPYEVDEINIPENYTSKKITYSKKELENLYKEDKISSIIRN</sequence>
<feature type="domain" description="Zinc-ribbon 15" evidence="2">
    <location>
        <begin position="21"/>
        <end position="69"/>
    </location>
</feature>
<reference evidence="4" key="1">
    <citation type="journal article" date="2019" name="Int. J. Syst. Evol. Microbiol.">
        <title>The Global Catalogue of Microorganisms (GCM) 10K type strain sequencing project: providing services to taxonomists for standard genome sequencing and annotation.</title>
        <authorList>
            <consortium name="The Broad Institute Genomics Platform"/>
            <consortium name="The Broad Institute Genome Sequencing Center for Infectious Disease"/>
            <person name="Wu L."/>
            <person name="Ma J."/>
        </authorList>
    </citation>
    <scope>NUCLEOTIDE SEQUENCE [LARGE SCALE GENOMIC DNA]</scope>
    <source>
        <strain evidence="4">JCM 17068</strain>
    </source>
</reference>
<dbReference type="Proteomes" id="UP001500426">
    <property type="component" value="Unassembled WGS sequence"/>
</dbReference>
<keyword evidence="1" id="KW-1133">Transmembrane helix</keyword>
<evidence type="ECO:0000259" key="2">
    <source>
        <dbReference type="Pfam" id="PF17032"/>
    </source>
</evidence>
<dbReference type="EMBL" id="BAABCS010000006">
    <property type="protein sequence ID" value="GAA4045810.1"/>
    <property type="molecule type" value="Genomic_DNA"/>
</dbReference>
<dbReference type="InterPro" id="IPR031493">
    <property type="entry name" value="Zinc_ribbon_15"/>
</dbReference>
<keyword evidence="4" id="KW-1185">Reference proteome</keyword>
<keyword evidence="1" id="KW-0472">Membrane</keyword>
<organism evidence="3 4">
    <name type="scientific">Flavobacterium chungnamense</name>
    <dbReference type="NCBI Taxonomy" id="706182"/>
    <lineage>
        <taxon>Bacteria</taxon>
        <taxon>Pseudomonadati</taxon>
        <taxon>Bacteroidota</taxon>
        <taxon>Flavobacteriia</taxon>
        <taxon>Flavobacteriales</taxon>
        <taxon>Flavobacteriaceae</taxon>
        <taxon>Flavobacterium</taxon>
    </lineage>
</organism>
<protein>
    <recommendedName>
        <fullName evidence="2">Zinc-ribbon 15 domain-containing protein</fullName>
    </recommendedName>
</protein>
<evidence type="ECO:0000256" key="1">
    <source>
        <dbReference type="SAM" id="Phobius"/>
    </source>
</evidence>
<comment type="caution">
    <text evidence="3">The sequence shown here is derived from an EMBL/GenBank/DDBJ whole genome shotgun (WGS) entry which is preliminary data.</text>
</comment>
<gene>
    <name evidence="3" type="ORF">GCM10022388_09040</name>
</gene>
<evidence type="ECO:0000313" key="3">
    <source>
        <dbReference type="EMBL" id="GAA4045810.1"/>
    </source>
</evidence>
<feature type="transmembrane region" description="Helical" evidence="1">
    <location>
        <begin position="89"/>
        <end position="110"/>
    </location>
</feature>
<proteinExistence type="predicted"/>
<keyword evidence="1" id="KW-0812">Transmembrane</keyword>
<accession>A0ABP7UKJ2</accession>
<dbReference type="RefSeq" id="WP_345091250.1">
    <property type="nucleotide sequence ID" value="NZ_BAABCS010000006.1"/>
</dbReference>
<dbReference type="Pfam" id="PF17032">
    <property type="entry name" value="Zn_ribbon_15"/>
    <property type="match status" value="1"/>
</dbReference>
<evidence type="ECO:0000313" key="4">
    <source>
        <dbReference type="Proteomes" id="UP001500426"/>
    </source>
</evidence>